<evidence type="ECO:0000256" key="5">
    <source>
        <dbReference type="ARBA" id="ARBA00022692"/>
    </source>
</evidence>
<dbReference type="Pfam" id="PF01554">
    <property type="entry name" value="MatE"/>
    <property type="match status" value="2"/>
</dbReference>
<dbReference type="GO" id="GO:0005886">
    <property type="term" value="C:plasma membrane"/>
    <property type="evidence" value="ECO:0007669"/>
    <property type="project" value="UniProtKB-SubCell"/>
</dbReference>
<comment type="caution">
    <text evidence="9">The sequence shown here is derived from an EMBL/GenBank/DDBJ whole genome shotgun (WGS) entry which is preliminary data.</text>
</comment>
<accession>A0A5D4RB41</accession>
<evidence type="ECO:0000256" key="4">
    <source>
        <dbReference type="ARBA" id="ARBA00022475"/>
    </source>
</evidence>
<dbReference type="RefSeq" id="WP_148975107.1">
    <property type="nucleotide sequence ID" value="NZ_JBNIKU010000008.1"/>
</dbReference>
<dbReference type="CDD" id="cd13138">
    <property type="entry name" value="MATE_yoeA_like"/>
    <property type="match status" value="1"/>
</dbReference>
<feature type="transmembrane region" description="Helical" evidence="8">
    <location>
        <begin position="277"/>
        <end position="296"/>
    </location>
</feature>
<name>A0A5D4RB41_9BACI</name>
<evidence type="ECO:0000256" key="7">
    <source>
        <dbReference type="ARBA" id="ARBA00023136"/>
    </source>
</evidence>
<feature type="transmembrane region" description="Helical" evidence="8">
    <location>
        <begin position="134"/>
        <end position="152"/>
    </location>
</feature>
<feature type="transmembrane region" description="Helical" evidence="8">
    <location>
        <begin position="411"/>
        <end position="431"/>
    </location>
</feature>
<evidence type="ECO:0000256" key="6">
    <source>
        <dbReference type="ARBA" id="ARBA00022989"/>
    </source>
</evidence>
<feature type="transmembrane region" description="Helical" evidence="8">
    <location>
        <begin position="317"/>
        <end position="342"/>
    </location>
</feature>
<keyword evidence="5 8" id="KW-0812">Transmembrane</keyword>
<keyword evidence="3" id="KW-0813">Transport</keyword>
<feature type="transmembrane region" description="Helical" evidence="8">
    <location>
        <begin position="164"/>
        <end position="187"/>
    </location>
</feature>
<dbReference type="EMBL" id="VTER01000006">
    <property type="protein sequence ID" value="TYS47779.1"/>
    <property type="molecule type" value="Genomic_DNA"/>
</dbReference>
<evidence type="ECO:0000256" key="1">
    <source>
        <dbReference type="ARBA" id="ARBA00004651"/>
    </source>
</evidence>
<dbReference type="PANTHER" id="PTHR43549:SF3">
    <property type="entry name" value="MULTIDRUG RESISTANCE PROTEIN YPNP-RELATED"/>
    <property type="match status" value="1"/>
</dbReference>
<evidence type="ECO:0000256" key="8">
    <source>
        <dbReference type="SAM" id="Phobius"/>
    </source>
</evidence>
<keyword evidence="6 8" id="KW-1133">Transmembrane helix</keyword>
<dbReference type="AlphaFoldDB" id="A0A5D4RB41"/>
<dbReference type="NCBIfam" id="TIGR00797">
    <property type="entry name" value="matE"/>
    <property type="match status" value="1"/>
</dbReference>
<dbReference type="InterPro" id="IPR002528">
    <property type="entry name" value="MATE_fam"/>
</dbReference>
<proteinExistence type="inferred from homology"/>
<comment type="subcellular location">
    <subcellularLocation>
        <location evidence="1">Cell membrane</location>
        <topology evidence="1">Multi-pass membrane protein</topology>
    </subcellularLocation>
</comment>
<dbReference type="Proteomes" id="UP000322139">
    <property type="component" value="Unassembled WGS sequence"/>
</dbReference>
<feature type="transmembrane region" description="Helical" evidence="8">
    <location>
        <begin position="193"/>
        <end position="214"/>
    </location>
</feature>
<feature type="transmembrane region" description="Helical" evidence="8">
    <location>
        <begin position="378"/>
        <end position="399"/>
    </location>
</feature>
<evidence type="ECO:0000313" key="9">
    <source>
        <dbReference type="EMBL" id="TYS47779.1"/>
    </source>
</evidence>
<dbReference type="PANTHER" id="PTHR43549">
    <property type="entry name" value="MULTIDRUG RESISTANCE PROTEIN YPNP-RELATED"/>
    <property type="match status" value="1"/>
</dbReference>
<reference evidence="9 10" key="1">
    <citation type="submission" date="2019-08" db="EMBL/GenBank/DDBJ databases">
        <title>Bacillus genomes from the desert of Cuatro Cienegas, Coahuila.</title>
        <authorList>
            <person name="Olmedo-Alvarez G."/>
        </authorList>
    </citation>
    <scope>NUCLEOTIDE SEQUENCE [LARGE SCALE GENOMIC DNA]</scope>
    <source>
        <strain evidence="9 10">CH446_14T</strain>
    </source>
</reference>
<dbReference type="InterPro" id="IPR048279">
    <property type="entry name" value="MdtK-like"/>
</dbReference>
<feature type="transmembrane region" description="Helical" evidence="8">
    <location>
        <begin position="92"/>
        <end position="114"/>
    </location>
</feature>
<dbReference type="GO" id="GO:0042910">
    <property type="term" value="F:xenobiotic transmembrane transporter activity"/>
    <property type="evidence" value="ECO:0007669"/>
    <property type="project" value="InterPro"/>
</dbReference>
<keyword evidence="4" id="KW-1003">Cell membrane</keyword>
<feature type="transmembrane region" description="Helical" evidence="8">
    <location>
        <begin position="52"/>
        <end position="72"/>
    </location>
</feature>
<feature type="transmembrane region" description="Helical" evidence="8">
    <location>
        <begin position="12"/>
        <end position="32"/>
    </location>
</feature>
<protein>
    <submittedName>
        <fullName evidence="9">MATE family efflux transporter</fullName>
    </submittedName>
</protein>
<evidence type="ECO:0000256" key="2">
    <source>
        <dbReference type="ARBA" id="ARBA00010199"/>
    </source>
</evidence>
<comment type="similarity">
    <text evidence="2">Belongs to the multi antimicrobial extrusion (MATE) (TC 2.A.66.1) family.</text>
</comment>
<dbReference type="GO" id="GO:0015297">
    <property type="term" value="F:antiporter activity"/>
    <property type="evidence" value="ECO:0007669"/>
    <property type="project" value="InterPro"/>
</dbReference>
<gene>
    <name evidence="9" type="ORF">FZD51_12655</name>
</gene>
<evidence type="ECO:0000313" key="10">
    <source>
        <dbReference type="Proteomes" id="UP000322139"/>
    </source>
</evidence>
<feature type="transmembrane region" description="Helical" evidence="8">
    <location>
        <begin position="235"/>
        <end position="257"/>
    </location>
</feature>
<keyword evidence="7 8" id="KW-0472">Membrane</keyword>
<organism evidence="9 10">
    <name type="scientific">Bacillus infantis</name>
    <dbReference type="NCBI Taxonomy" id="324767"/>
    <lineage>
        <taxon>Bacteria</taxon>
        <taxon>Bacillati</taxon>
        <taxon>Bacillota</taxon>
        <taxon>Bacilli</taxon>
        <taxon>Bacillales</taxon>
        <taxon>Bacillaceae</taxon>
        <taxon>Bacillus</taxon>
    </lineage>
</organism>
<dbReference type="PIRSF" id="PIRSF006603">
    <property type="entry name" value="DinF"/>
    <property type="match status" value="1"/>
</dbReference>
<dbReference type="InterPro" id="IPR052031">
    <property type="entry name" value="Membrane_Transporter-Flippase"/>
</dbReference>
<sequence>MSQQDFTQGNILKQMFIFSTPIMLTNLLQVSYQFVDSLWVGNLLGAASLGSIAVSSTVIFTVLSFIIGINNAALTILSQQKGGDDKKGLRQYLNSFVIILTLLSLVLGAAGYLASKPILQWLDTPEAMIAEADSYLKINFLGILFLFGYNFIGTILRSLGDSRTPLIFVLVAVILNSILDPVFISVLGWGIDGAAYATLAAQGIAFISGMYIVLKRKLAPFSIPFMPGKEEVWTILKLGIPSGLQMMVISAGVMAIMSVVNSFGAETVAGFGAAQRIDSLIMLPASALGTAVNSMAGQNIGAGQWKRVHKIALYGSLYNLVIMLMIAGAAVLLAKAGISLFISDPGAVEFGTGYLVSIAFFYPFLGLNFVLNGIVRAAGAMFQVLVLNIISFWVLRYPLTYLFSQWMGEEGIAYGMGTSFMISSVIAFSYYKYGRWDKKKLFSIEK</sequence>
<evidence type="ECO:0000256" key="3">
    <source>
        <dbReference type="ARBA" id="ARBA00022448"/>
    </source>
</evidence>
<feature type="transmembrane region" description="Helical" evidence="8">
    <location>
        <begin position="354"/>
        <end position="371"/>
    </location>
</feature>